<dbReference type="Pfam" id="PF20170">
    <property type="entry name" value="Plexin_RBD"/>
    <property type="match status" value="1"/>
</dbReference>
<evidence type="ECO:0000259" key="9">
    <source>
        <dbReference type="Pfam" id="PF08337"/>
    </source>
</evidence>
<dbReference type="GO" id="GO:0002116">
    <property type="term" value="C:semaphorin receptor complex"/>
    <property type="evidence" value="ECO:0007669"/>
    <property type="project" value="TreeGrafter"/>
</dbReference>
<dbReference type="RefSeq" id="XP_030628803.1">
    <property type="nucleotide sequence ID" value="XM_030772943.1"/>
</dbReference>
<dbReference type="InterPro" id="IPR014756">
    <property type="entry name" value="Ig_E-set"/>
</dbReference>
<dbReference type="Gene3D" id="3.10.20.90">
    <property type="entry name" value="Phosphatidylinositol 3-kinase Catalytic Subunit, Chain A, domain 1"/>
    <property type="match status" value="1"/>
</dbReference>
<feature type="domain" description="Plexin cytoplasmic RhoGTPase-binding" evidence="10">
    <location>
        <begin position="1098"/>
        <end position="1211"/>
    </location>
</feature>
<evidence type="ECO:0000256" key="2">
    <source>
        <dbReference type="ARBA" id="ARBA00023136"/>
    </source>
</evidence>
<dbReference type="Pfam" id="PF01833">
    <property type="entry name" value="TIG"/>
    <property type="match status" value="1"/>
</dbReference>
<keyword evidence="11" id="KW-1185">Reference proteome</keyword>
<evidence type="ECO:0000256" key="3">
    <source>
        <dbReference type="ARBA" id="ARBA00023157"/>
    </source>
</evidence>
<dbReference type="CTD" id="10154"/>
<feature type="domain" description="Plexin cytoplasmic RasGAP" evidence="9">
    <location>
        <begin position="926"/>
        <end position="1450"/>
    </location>
</feature>
<dbReference type="InterPro" id="IPR013548">
    <property type="entry name" value="Plexin_cytoplasmic_RasGAP_dom"/>
</dbReference>
<dbReference type="InterPro" id="IPR015943">
    <property type="entry name" value="WD40/YVTN_repeat-like_dom_sf"/>
</dbReference>
<dbReference type="GO" id="GO:0017154">
    <property type="term" value="F:semaphorin receptor activity"/>
    <property type="evidence" value="ECO:0007669"/>
    <property type="project" value="InterPro"/>
</dbReference>
<dbReference type="GO" id="GO:0005886">
    <property type="term" value="C:plasma membrane"/>
    <property type="evidence" value="ECO:0007669"/>
    <property type="project" value="TreeGrafter"/>
</dbReference>
<keyword evidence="7" id="KW-0732">Signal</keyword>
<organism evidence="11 12">
    <name type="scientific">Chanos chanos</name>
    <name type="common">Milkfish</name>
    <name type="synonym">Mugil chanos</name>
    <dbReference type="NCBI Taxonomy" id="29144"/>
    <lineage>
        <taxon>Eukaryota</taxon>
        <taxon>Metazoa</taxon>
        <taxon>Chordata</taxon>
        <taxon>Craniata</taxon>
        <taxon>Vertebrata</taxon>
        <taxon>Euteleostomi</taxon>
        <taxon>Actinopterygii</taxon>
        <taxon>Neopterygii</taxon>
        <taxon>Teleostei</taxon>
        <taxon>Ostariophysi</taxon>
        <taxon>Gonorynchiformes</taxon>
        <taxon>Chanidae</taxon>
        <taxon>Chanos</taxon>
    </lineage>
</organism>
<protein>
    <submittedName>
        <fullName evidence="12">Plexin-C1</fullName>
    </submittedName>
</protein>
<dbReference type="SUPFAM" id="SSF103575">
    <property type="entry name" value="Plexin repeat"/>
    <property type="match status" value="1"/>
</dbReference>
<evidence type="ECO:0000256" key="5">
    <source>
        <dbReference type="SAM" id="Coils"/>
    </source>
</evidence>
<dbReference type="GeneID" id="115810878"/>
<dbReference type="CDD" id="cd00603">
    <property type="entry name" value="IPT_PCSR"/>
    <property type="match status" value="1"/>
</dbReference>
<dbReference type="Gene3D" id="2.130.10.10">
    <property type="entry name" value="YVTN repeat-like/Quinoprotein amine dehydrogenase"/>
    <property type="match status" value="1"/>
</dbReference>
<dbReference type="FunFam" id="3.10.20.90:FF:000429">
    <property type="entry name" value="Plexin C1"/>
    <property type="match status" value="1"/>
</dbReference>
<dbReference type="InterPro" id="IPR046800">
    <property type="entry name" value="Plexin_RBD"/>
</dbReference>
<evidence type="ECO:0000313" key="12">
    <source>
        <dbReference type="RefSeq" id="XP_030628803.1"/>
    </source>
</evidence>
<dbReference type="GO" id="GO:0007399">
    <property type="term" value="P:nervous system development"/>
    <property type="evidence" value="ECO:0007669"/>
    <property type="project" value="UniProtKB-ARBA"/>
</dbReference>
<evidence type="ECO:0000259" key="10">
    <source>
        <dbReference type="Pfam" id="PF20170"/>
    </source>
</evidence>
<dbReference type="SUPFAM" id="SSF81296">
    <property type="entry name" value="E set domains"/>
    <property type="match status" value="1"/>
</dbReference>
<keyword evidence="4" id="KW-0325">Glycoprotein</keyword>
<dbReference type="CDD" id="cd00102">
    <property type="entry name" value="IPT"/>
    <property type="match status" value="1"/>
</dbReference>
<feature type="signal peptide" evidence="7">
    <location>
        <begin position="1"/>
        <end position="18"/>
    </location>
</feature>
<dbReference type="InterPro" id="IPR031148">
    <property type="entry name" value="Plexin"/>
</dbReference>
<dbReference type="GO" id="GO:0030334">
    <property type="term" value="P:regulation of cell migration"/>
    <property type="evidence" value="ECO:0007669"/>
    <property type="project" value="TreeGrafter"/>
</dbReference>
<evidence type="ECO:0000256" key="1">
    <source>
        <dbReference type="ARBA" id="ARBA00004370"/>
    </source>
</evidence>
<dbReference type="InterPro" id="IPR002909">
    <property type="entry name" value="IPT_dom"/>
</dbReference>
<dbReference type="InterPro" id="IPR036352">
    <property type="entry name" value="Semap_dom_sf"/>
</dbReference>
<dbReference type="Gene3D" id="1.10.506.10">
    <property type="entry name" value="GTPase Activation - p120gap, domain 1"/>
    <property type="match status" value="1"/>
</dbReference>
<name>A0A6J2VAJ7_CHACN</name>
<evidence type="ECO:0000313" key="11">
    <source>
        <dbReference type="Proteomes" id="UP000504632"/>
    </source>
</evidence>
<dbReference type="Pfam" id="PF08337">
    <property type="entry name" value="Plexin_cytopl"/>
    <property type="match status" value="1"/>
</dbReference>
<accession>A0A6J2VAJ7</accession>
<feature type="chain" id="PRO_5026961404" evidence="7">
    <location>
        <begin position="19"/>
        <end position="1483"/>
    </location>
</feature>
<comment type="subcellular location">
    <subcellularLocation>
        <location evidence="1">Membrane</location>
    </subcellularLocation>
</comment>
<dbReference type="InterPro" id="IPR002165">
    <property type="entry name" value="Plexin_repeat"/>
</dbReference>
<reference evidence="12" key="1">
    <citation type="submission" date="2025-08" db="UniProtKB">
        <authorList>
            <consortium name="RefSeq"/>
        </authorList>
    </citation>
    <scope>IDENTIFICATION</scope>
</reference>
<dbReference type="InterPro" id="IPR008936">
    <property type="entry name" value="Rho_GTPase_activation_prot"/>
</dbReference>
<dbReference type="SUPFAM" id="SSF101912">
    <property type="entry name" value="Sema domain"/>
    <property type="match status" value="1"/>
</dbReference>
<dbReference type="OrthoDB" id="384877at2759"/>
<evidence type="ECO:0000256" key="4">
    <source>
        <dbReference type="ARBA" id="ARBA00023180"/>
    </source>
</evidence>
<dbReference type="GO" id="GO:0050772">
    <property type="term" value="P:positive regulation of axonogenesis"/>
    <property type="evidence" value="ECO:0007669"/>
    <property type="project" value="TreeGrafter"/>
</dbReference>
<dbReference type="PANTHER" id="PTHR22625:SF4">
    <property type="entry name" value="PLEXIN-C1"/>
    <property type="match status" value="1"/>
</dbReference>
<keyword evidence="6" id="KW-0812">Transmembrane</keyword>
<dbReference type="InterPro" id="IPR013783">
    <property type="entry name" value="Ig-like_fold"/>
</dbReference>
<feature type="domain" description="IPT/TIG" evidence="8">
    <location>
        <begin position="678"/>
        <end position="749"/>
    </location>
</feature>
<feature type="coiled-coil region" evidence="5">
    <location>
        <begin position="880"/>
        <end position="907"/>
    </location>
</feature>
<dbReference type="Gene3D" id="3.30.1680.10">
    <property type="entry name" value="ligand-binding face of the semaphorins, domain 2"/>
    <property type="match status" value="1"/>
</dbReference>
<dbReference type="Gene3D" id="2.60.40.10">
    <property type="entry name" value="Immunoglobulins"/>
    <property type="match status" value="1"/>
</dbReference>
<gene>
    <name evidence="12" type="primary">plxnc1</name>
</gene>
<evidence type="ECO:0000256" key="6">
    <source>
        <dbReference type="SAM" id="Phobius"/>
    </source>
</evidence>
<dbReference type="PANTHER" id="PTHR22625">
    <property type="entry name" value="PLEXIN"/>
    <property type="match status" value="1"/>
</dbReference>
<dbReference type="GO" id="GO:0007162">
    <property type="term" value="P:negative regulation of cell adhesion"/>
    <property type="evidence" value="ECO:0007669"/>
    <property type="project" value="TreeGrafter"/>
</dbReference>
<keyword evidence="5" id="KW-0175">Coiled coil</keyword>
<dbReference type="GO" id="GO:0008360">
    <property type="term" value="P:regulation of cell shape"/>
    <property type="evidence" value="ECO:0007669"/>
    <property type="project" value="TreeGrafter"/>
</dbReference>
<dbReference type="Proteomes" id="UP000504632">
    <property type="component" value="Chromosome 1"/>
</dbReference>
<keyword evidence="6" id="KW-1133">Transmembrane helix</keyword>
<sequence>MRGSLLGILLFFKYSICADELNFEGDIRDFAVGNNKVYVLTDDRLHQMRHNLTIETERYISNATHSNRVNILVYFGSNKTLITCGTLNCGYCEVLDENDITKSLHRESILVGPWRKASSVAFIVDIKSQKYLLVGKENEESPCGTSNFVSLWNTQDEQYGGIFSKSNTRDTPTPPYIHSEKKVQLVDGFQLNLSSYLFLNVMTENGSASLKVQLLRTENKGTKADTLKSLRGATLKCCEDKQRRRLLSSTVIKDTEEVLWAGVFSAENARDTANNALAIYDISQELSEVHDFCDLKENAPAECKPVGRAGQDEKILTPKTVVFRYRSILSVAAEKNEPWVALFIGTEEGQLIKLVLDKDLNPTCPMVLYKSDNGYRFFPRMLFDPVDRSHIYIALKNQMRRVSVAQCGEYNTMGECRSAPDPLCGWCVSKSRCSIWQECHGSIWVNIPGDVIKKELNISQVSKNKALVIVKGQGRPAYSCFFKTESGDLCETSSQTSVSVDCSCTFSSHLVSAEGLRVTAAVTVEKQTITEEVTLKNCSSISEGSAYTQCVACVSAGCVWSGQRCAWPSGSAIQTQDVCRSSELKYEEPEILSVEPNVISFHGRNNVRLRGKNLNSVTKVRVQWDLDCNPKDSPVLQRSSDNLIFHIPGGIKGTARVCVVTPDGGCHGNTAIFYGSQPSCTNVQPRKSWASGNRSIQVVGSNLEFVEAITLNDYTTDVSFSSGVLRFQTPPLTVFTDSGPFPVLLKAGNKSLACQEKLLYHPDPEFTSFTTSPRVTELLVTIQKKADSLTLNNTEIKVWGRKEEDEWRPCVNVKLESSTDKAVVLCTISNTQDVKIDSLKIEIGHFSKILQMEKSLLHVYILIPMLILLVGIAVAVIIYRKNQRKMTERMNERLEMLESDIRNEIRQGFVDLQTEKAELVQNVAAIPFLDYKHFACRIFFPEGVSFMSSVIKDIGQDSIRLETQERYQALSELLRNQLFLTSFIHALEGQKNFSIKDKCMVASLLTLALHGDLPYLTEVMEQLLRDLIKQSNNSQPKLMLRRTESIVEKLLTNWMSICLYGFLRESVGQPLFLLVSALTQQISKGPVDSVTEKALYTLNEDWLLYQAQDFSALKLNVFFAVGTEGEVSEPLEVSALTCDTIEQVKEKILQTFQRKFGFRYTQQIREIDIEYSQEGSYVALQEVDASSDVVGDVTMLNTLKHYKIPDGASIKVITKKLHAPLSPQTSLKDDQNFSVKYFHLIDPDIEVDQRKGSERKKPKVKEVHLTKLLSTKVAVHSFVENLFKNIWTMPNNRAPPAVKYFFDFLDEQAKNQEITDPDVLHIWKTNSLPLRFWVNILKNPQFVFCDLEKTPHLDACLSVIAQAFMDSFSLVEQQLGKYSPTNKLLYAKDIPQYKQEVKAYYKLVKEQPAMSSQEFKDFLQEESKKHENDFNESVALRELYKYMQRYDAEIRQKLEQNDAPSRLKEKMQQVQELFEDIKRSGWE</sequence>
<dbReference type="SUPFAM" id="SSF48350">
    <property type="entry name" value="GTPase activation domain, GAP"/>
    <property type="match status" value="1"/>
</dbReference>
<dbReference type="Pfam" id="PF01437">
    <property type="entry name" value="PSI"/>
    <property type="match status" value="1"/>
</dbReference>
<evidence type="ECO:0000256" key="7">
    <source>
        <dbReference type="SAM" id="SignalP"/>
    </source>
</evidence>
<feature type="transmembrane region" description="Helical" evidence="6">
    <location>
        <begin position="857"/>
        <end position="879"/>
    </location>
</feature>
<keyword evidence="3" id="KW-1015">Disulfide bond</keyword>
<dbReference type="InParanoid" id="A0A6J2VAJ7"/>
<keyword evidence="2 6" id="KW-0472">Membrane</keyword>
<evidence type="ECO:0000259" key="8">
    <source>
        <dbReference type="Pfam" id="PF01833"/>
    </source>
</evidence>
<proteinExistence type="predicted"/>